<gene>
    <name evidence="9" type="primary">G</name>
</gene>
<dbReference type="RefSeq" id="YP_002985213.1">
    <property type="nucleotide sequence ID" value="NC_012868.1"/>
</dbReference>
<name>C6K2G8_BPST1</name>
<keyword evidence="10" id="KW-1185">Reference proteome</keyword>
<protein>
    <recommendedName>
        <fullName evidence="8">Major spike protein G</fullName>
    </recommendedName>
    <alternativeName>
        <fullName evidence="8">G protein</fullName>
    </alternativeName>
    <alternativeName>
        <fullName evidence="8">GPG</fullName>
    </alternativeName>
</protein>
<keyword evidence="7" id="KW-1160">Virus entry into host cell</keyword>
<comment type="similarity">
    <text evidence="2 8">Belongs to the microvirus G protein family.</text>
</comment>
<sequence length="187" mass="19645">MYQNFVTKHDTAIQTSRFSVTGSITPVAPTGNIPVINAGNITAEHAVVNLYANLTAGTSSDGSFIVAMKVDTSPSDPNCVISAGVNLSFAGTSYPIVGIVRFESAFDQPTSIAGSQIEHYPIEMSVGSGGVCSARDCATVDIHPRTFGNNVFVGVICSSAKWTSGRVLGTIATTQVIREYQVLQPLK</sequence>
<dbReference type="InterPro" id="IPR016184">
    <property type="entry name" value="Capsid/spike_ssDNA_virus"/>
</dbReference>
<evidence type="ECO:0000256" key="5">
    <source>
        <dbReference type="ARBA" id="ARBA00022804"/>
    </source>
</evidence>
<keyword evidence="6 8" id="KW-0946">Virion</keyword>
<accession>C6K2G8</accession>
<organismHost>
    <name type="scientific">Escherichia coli (strain K12)</name>
    <dbReference type="NCBI Taxonomy" id="83333"/>
</organismHost>
<dbReference type="PIRSF" id="PIRSF004159">
    <property type="entry name" value="Spike_G"/>
    <property type="match status" value="1"/>
</dbReference>
<dbReference type="GeneID" id="8044204"/>
<evidence type="ECO:0000256" key="4">
    <source>
        <dbReference type="ARBA" id="ARBA00022581"/>
    </source>
</evidence>
<keyword evidence="3 8" id="KW-0167">Capsid protein</keyword>
<dbReference type="Proteomes" id="UP000002728">
    <property type="component" value="Segment"/>
</dbReference>
<dbReference type="GO" id="GO:0019028">
    <property type="term" value="C:viral capsid"/>
    <property type="evidence" value="ECO:0007669"/>
    <property type="project" value="UniProtKB-UniRule"/>
</dbReference>
<keyword evidence="5" id="KW-1161">Viral attachment to host cell</keyword>
<comment type="function">
    <text evidence="8">Attaches the circulating virion to the bacterial lipopolysaccharides which serve as receptor for the virus. Determines the phage host-range. Probably triggers with protein H the injection of the phage DNA into the host cytoplasm upon conformational changes induced by the interaction with host lipopolysaccharides.</text>
</comment>
<dbReference type="SUPFAM" id="SSF88645">
    <property type="entry name" value="ssDNA viruses"/>
    <property type="match status" value="1"/>
</dbReference>
<evidence type="ECO:0000256" key="3">
    <source>
        <dbReference type="ARBA" id="ARBA00022561"/>
    </source>
</evidence>
<evidence type="ECO:0000256" key="1">
    <source>
        <dbReference type="ARBA" id="ARBA00004328"/>
    </source>
</evidence>
<dbReference type="Pfam" id="PF02306">
    <property type="entry name" value="Phage_G"/>
    <property type="match status" value="1"/>
</dbReference>
<dbReference type="GO" id="GO:0044003">
    <property type="term" value="P:symbiont-mediated perturbation of host process"/>
    <property type="evidence" value="ECO:0007669"/>
    <property type="project" value="InterPro"/>
</dbReference>
<reference evidence="9 10" key="1">
    <citation type="submission" date="2009-05" db="EMBL/GenBank/DDBJ databases">
        <title>Varying success of optimality in experimental adaptations of bacteriophage lysis time.</title>
        <authorList>
            <person name="Chantranupong L."/>
            <person name="Heineman R.H."/>
        </authorList>
    </citation>
    <scope>NUCLEOTIDE SEQUENCE [LARGE SCALE GENOMIC DNA]</scope>
</reference>
<dbReference type="EMBL" id="GQ149088">
    <property type="protein sequence ID" value="ACS44795.1"/>
    <property type="molecule type" value="Genomic_DNA"/>
</dbReference>
<evidence type="ECO:0000256" key="7">
    <source>
        <dbReference type="ARBA" id="ARBA00023296"/>
    </source>
</evidence>
<dbReference type="GO" id="GO:0019062">
    <property type="term" value="P:virion attachment to host cell"/>
    <property type="evidence" value="ECO:0007669"/>
    <property type="project" value="UniProtKB-UniRule"/>
</dbReference>
<evidence type="ECO:0000256" key="2">
    <source>
        <dbReference type="ARBA" id="ARBA00007826"/>
    </source>
</evidence>
<dbReference type="GO" id="GO:0046718">
    <property type="term" value="P:symbiont entry into host cell"/>
    <property type="evidence" value="ECO:0007669"/>
    <property type="project" value="UniProtKB-UniRule"/>
</dbReference>
<dbReference type="KEGG" id="vg:8044204"/>
<dbReference type="Gene3D" id="2.60.120.20">
    <property type="match status" value="1"/>
</dbReference>
<dbReference type="InterPro" id="IPR029053">
    <property type="entry name" value="Viral_coat"/>
</dbReference>
<evidence type="ECO:0000313" key="10">
    <source>
        <dbReference type="Proteomes" id="UP000002728"/>
    </source>
</evidence>
<dbReference type="InterPro" id="IPR003515">
    <property type="entry name" value="Spike_G"/>
</dbReference>
<evidence type="ECO:0000256" key="6">
    <source>
        <dbReference type="ARBA" id="ARBA00022844"/>
    </source>
</evidence>
<evidence type="ECO:0000313" key="9">
    <source>
        <dbReference type="EMBL" id="ACS44795.1"/>
    </source>
</evidence>
<keyword evidence="4 8" id="KW-0945">Host-virus interaction</keyword>
<evidence type="ECO:0000256" key="8">
    <source>
        <dbReference type="PIRNR" id="PIRNR004159"/>
    </source>
</evidence>
<comment type="subcellular location">
    <subcellularLocation>
        <location evidence="1 8">Virion</location>
    </subcellularLocation>
</comment>
<proteinExistence type="inferred from homology"/>
<organism evidence="9 10">
    <name type="scientific">Escherichia phage St-1</name>
    <name type="common">Bacteriophage St-1</name>
    <dbReference type="NCBI Taxonomy" id="10845"/>
    <lineage>
        <taxon>Viruses</taxon>
        <taxon>Monodnaviria</taxon>
        <taxon>Sangervirae</taxon>
        <taxon>Phixviricota</taxon>
        <taxon>Malgrandaviricetes</taxon>
        <taxon>Petitvirales</taxon>
        <taxon>Microviridae</taxon>
        <taxon>Bullavirinae</taxon>
        <taxon>Alphatrevirus</taxon>
        <taxon>Alphatrevirus St1</taxon>
    </lineage>
</organism>
<dbReference type="OrthoDB" id="28847at10239"/>